<dbReference type="AlphaFoldDB" id="H0HW02"/>
<proteinExistence type="predicted"/>
<accession>H0HW02</accession>
<dbReference type="OrthoDB" id="9804758at2"/>
<organism evidence="2 3">
    <name type="scientific">Mesorhizobium alhagi CCNWXJ12-2</name>
    <dbReference type="NCBI Taxonomy" id="1107882"/>
    <lineage>
        <taxon>Bacteria</taxon>
        <taxon>Pseudomonadati</taxon>
        <taxon>Pseudomonadota</taxon>
        <taxon>Alphaproteobacteria</taxon>
        <taxon>Hyphomicrobiales</taxon>
        <taxon>Phyllobacteriaceae</taxon>
        <taxon>Allomesorhizobium</taxon>
    </lineage>
</organism>
<feature type="domain" description="Molybdopterin-guanine dinucleotide biosynthesis protein B (MobB)" evidence="1">
    <location>
        <begin position="5"/>
        <end position="138"/>
    </location>
</feature>
<protein>
    <submittedName>
        <fullName evidence="2">Molybdopterin-guanine dinucleotide biosynthesis protein B</fullName>
    </submittedName>
</protein>
<gene>
    <name evidence="2" type="ORF">MAXJ12_21799</name>
</gene>
<name>H0HW02_9HYPH</name>
<dbReference type="PATRIC" id="fig|1107882.3.peg.4256"/>
<dbReference type="InterPro" id="IPR052539">
    <property type="entry name" value="MGD_biosynthesis_adapter"/>
</dbReference>
<dbReference type="InterPro" id="IPR027417">
    <property type="entry name" value="P-loop_NTPase"/>
</dbReference>
<dbReference type="NCBIfam" id="TIGR00176">
    <property type="entry name" value="mobB"/>
    <property type="match status" value="1"/>
</dbReference>
<evidence type="ECO:0000259" key="1">
    <source>
        <dbReference type="Pfam" id="PF03205"/>
    </source>
</evidence>
<dbReference type="Gene3D" id="3.40.50.300">
    <property type="entry name" value="P-loop containing nucleotide triphosphate hydrolases"/>
    <property type="match status" value="1"/>
</dbReference>
<dbReference type="Pfam" id="PF03205">
    <property type="entry name" value="MobB"/>
    <property type="match status" value="1"/>
</dbReference>
<dbReference type="SUPFAM" id="SSF52540">
    <property type="entry name" value="P-loop containing nucleoside triphosphate hydrolases"/>
    <property type="match status" value="1"/>
</dbReference>
<dbReference type="CDD" id="cd03116">
    <property type="entry name" value="MobB"/>
    <property type="match status" value="1"/>
</dbReference>
<evidence type="ECO:0000313" key="2">
    <source>
        <dbReference type="EMBL" id="EHK55080.1"/>
    </source>
</evidence>
<sequence length="172" mass="18776">MTHRVFGITGWKNSGKTTLTEKLVAELTRRGWTVSTVKHAHHDFDIDKEGADSFRHRQAGAMEVAVVSGRRWALMHELRGEAEPSLDSILARLAPCDLVLVEGYKREPHRKIETRRLEAKDTAPLSASDPNIVAIAADHAVSGETIPAFALDDIAVIADFIESAAGLSLEDG</sequence>
<dbReference type="InterPro" id="IPR004435">
    <property type="entry name" value="MobB_dom"/>
</dbReference>
<reference evidence="2 3" key="1">
    <citation type="journal article" date="2012" name="J. Bacteriol.">
        <title>Draft Genome Sequence of Mesorhizobium alhagi CCNWXJ12-2T, a Novel Salt-Resistant Species Isolated from the Desert of Northwestern China.</title>
        <authorList>
            <person name="Zhou M."/>
            <person name="Chen W."/>
            <person name="Chen H."/>
            <person name="Wei G."/>
        </authorList>
    </citation>
    <scope>NUCLEOTIDE SEQUENCE [LARGE SCALE GENOMIC DNA]</scope>
    <source>
        <strain evidence="2 3">CCNWXJ12-2</strain>
    </source>
</reference>
<dbReference type="GO" id="GO:0005525">
    <property type="term" value="F:GTP binding"/>
    <property type="evidence" value="ECO:0007669"/>
    <property type="project" value="InterPro"/>
</dbReference>
<dbReference type="PANTHER" id="PTHR40072">
    <property type="entry name" value="MOLYBDOPTERIN-GUANINE DINUCLEOTIDE BIOSYNTHESIS ADAPTER PROTEIN-RELATED"/>
    <property type="match status" value="1"/>
</dbReference>
<dbReference type="PANTHER" id="PTHR40072:SF1">
    <property type="entry name" value="MOLYBDOPTERIN-GUANINE DINUCLEOTIDE BIOSYNTHESIS ADAPTER PROTEIN"/>
    <property type="match status" value="1"/>
</dbReference>
<evidence type="ECO:0000313" key="3">
    <source>
        <dbReference type="Proteomes" id="UP000003250"/>
    </source>
</evidence>
<keyword evidence="3" id="KW-1185">Reference proteome</keyword>
<dbReference type="EMBL" id="AHAM01000182">
    <property type="protein sequence ID" value="EHK55080.1"/>
    <property type="molecule type" value="Genomic_DNA"/>
</dbReference>
<dbReference type="RefSeq" id="WP_008837959.1">
    <property type="nucleotide sequence ID" value="NZ_AHAM01000182.1"/>
</dbReference>
<dbReference type="Proteomes" id="UP000003250">
    <property type="component" value="Unassembled WGS sequence"/>
</dbReference>
<dbReference type="GO" id="GO:0006777">
    <property type="term" value="P:Mo-molybdopterin cofactor biosynthetic process"/>
    <property type="evidence" value="ECO:0007669"/>
    <property type="project" value="InterPro"/>
</dbReference>